<dbReference type="EMBL" id="DLVE01000059">
    <property type="protein sequence ID" value="HAA84024.1"/>
    <property type="molecule type" value="Genomic_DNA"/>
</dbReference>
<reference evidence="3 4" key="1">
    <citation type="journal article" date="2018" name="Nat. Biotechnol.">
        <title>A standardized bacterial taxonomy based on genome phylogeny substantially revises the tree of life.</title>
        <authorList>
            <person name="Parks D.H."/>
            <person name="Chuvochina M."/>
            <person name="Waite D.W."/>
            <person name="Rinke C."/>
            <person name="Skarshewski A."/>
            <person name="Chaumeil P.A."/>
            <person name="Hugenholtz P."/>
        </authorList>
    </citation>
    <scope>NUCLEOTIDE SEQUENCE [LARGE SCALE GENOMIC DNA]</scope>
    <source>
        <strain evidence="3">UBA12529</strain>
    </source>
</reference>
<gene>
    <name evidence="3" type="ORF">DCE01_04500</name>
</gene>
<feature type="coiled-coil region" evidence="1">
    <location>
        <begin position="61"/>
        <end position="92"/>
    </location>
</feature>
<evidence type="ECO:0000313" key="4">
    <source>
        <dbReference type="Proteomes" id="UP000257240"/>
    </source>
</evidence>
<feature type="domain" description="DnaJ homologue subfamily C member 28 conserved" evidence="2">
    <location>
        <begin position="9"/>
        <end position="75"/>
    </location>
</feature>
<dbReference type="Proteomes" id="UP000257240">
    <property type="component" value="Unassembled WGS sequence"/>
</dbReference>
<protein>
    <submittedName>
        <fullName evidence="3">DUF1992 domain-containing protein</fullName>
    </submittedName>
</protein>
<dbReference type="Pfam" id="PF09350">
    <property type="entry name" value="DJC28_CD"/>
    <property type="match status" value="1"/>
</dbReference>
<organism evidence="3 4">
    <name type="scientific">Thermodesulfobacterium commune</name>
    <dbReference type="NCBI Taxonomy" id="1741"/>
    <lineage>
        <taxon>Bacteria</taxon>
        <taxon>Pseudomonadati</taxon>
        <taxon>Thermodesulfobacteriota</taxon>
        <taxon>Thermodesulfobacteria</taxon>
        <taxon>Thermodesulfobacteriales</taxon>
        <taxon>Thermodesulfobacteriaceae</taxon>
        <taxon>Thermodesulfobacterium</taxon>
    </lineage>
</organism>
<dbReference type="InterPro" id="IPR018961">
    <property type="entry name" value="DnaJ_homolog_subfam-C_membr-28"/>
</dbReference>
<dbReference type="InterPro" id="IPR052573">
    <property type="entry name" value="DnaJ_C_subfamily_28"/>
</dbReference>
<proteinExistence type="predicted"/>
<evidence type="ECO:0000259" key="2">
    <source>
        <dbReference type="Pfam" id="PF09350"/>
    </source>
</evidence>
<accession>A0A101FJE9</accession>
<evidence type="ECO:0000313" key="3">
    <source>
        <dbReference type="EMBL" id="HAA84024.1"/>
    </source>
</evidence>
<keyword evidence="1" id="KW-0175">Coiled coil</keyword>
<dbReference type="PANTHER" id="PTHR39158:SF1">
    <property type="entry name" value="DNAJ HOMOLOG SUBFAMILY C MEMBER 28"/>
    <property type="match status" value="1"/>
</dbReference>
<dbReference type="PANTHER" id="PTHR39158">
    <property type="entry name" value="OS08G0560600 PROTEIN"/>
    <property type="match status" value="1"/>
</dbReference>
<name>A0A101FJE9_9BACT</name>
<comment type="caution">
    <text evidence="3">The sequence shown here is derived from an EMBL/GenBank/DDBJ whole genome shotgun (WGS) entry which is preliminary data.</text>
</comment>
<evidence type="ECO:0000256" key="1">
    <source>
        <dbReference type="SAM" id="Coils"/>
    </source>
</evidence>
<sequence length="153" mass="17972">MSLLIFKKLAEEKIREAMENGEFDHLELKGKPLKLEENPFVPEDLRVVYKILQNAGFLPKEVELRKEISKLEELLEEDLQDAYSKIKKLSALLFHLNQIRKGPINIPDEYFCKVAEKIKLAKESSKEPAEKKEIDWMKLQTFLYISSLKPRKK</sequence>
<dbReference type="AlphaFoldDB" id="A0A101FJE9"/>